<dbReference type="Gene3D" id="1.10.260.40">
    <property type="entry name" value="lambda repressor-like DNA-binding domains"/>
    <property type="match status" value="1"/>
</dbReference>
<dbReference type="CDD" id="cd00093">
    <property type="entry name" value="HTH_XRE"/>
    <property type="match status" value="1"/>
</dbReference>
<evidence type="ECO:0000256" key="1">
    <source>
        <dbReference type="ARBA" id="ARBA00023125"/>
    </source>
</evidence>
<keyword evidence="1" id="KW-0238">DNA-binding</keyword>
<dbReference type="Gene3D" id="1.25.40.10">
    <property type="entry name" value="Tetratricopeptide repeat domain"/>
    <property type="match status" value="1"/>
</dbReference>
<dbReference type="InterPro" id="IPR011990">
    <property type="entry name" value="TPR-like_helical_dom_sf"/>
</dbReference>
<accession>A0A644WJV0</accession>
<gene>
    <name evidence="3" type="ORF">SDC9_50025</name>
</gene>
<organism evidence="3">
    <name type="scientific">bioreactor metagenome</name>
    <dbReference type="NCBI Taxonomy" id="1076179"/>
    <lineage>
        <taxon>unclassified sequences</taxon>
        <taxon>metagenomes</taxon>
        <taxon>ecological metagenomes</taxon>
    </lineage>
</organism>
<dbReference type="PANTHER" id="PTHR46558">
    <property type="entry name" value="TRACRIPTIONAL REGULATORY PROTEIN-RELATED-RELATED"/>
    <property type="match status" value="1"/>
</dbReference>
<feature type="domain" description="HTH cro/C1-type" evidence="2">
    <location>
        <begin position="10"/>
        <end position="64"/>
    </location>
</feature>
<evidence type="ECO:0000259" key="2">
    <source>
        <dbReference type="PROSITE" id="PS50943"/>
    </source>
</evidence>
<dbReference type="InterPro" id="IPR010982">
    <property type="entry name" value="Lambda_DNA-bd_dom_sf"/>
</dbReference>
<dbReference type="EMBL" id="VSSQ01000979">
    <property type="protein sequence ID" value="MPM03758.1"/>
    <property type="molecule type" value="Genomic_DNA"/>
</dbReference>
<protein>
    <recommendedName>
        <fullName evidence="2">HTH cro/C1-type domain-containing protein</fullName>
    </recommendedName>
</protein>
<dbReference type="Pfam" id="PF01381">
    <property type="entry name" value="HTH_3"/>
    <property type="match status" value="1"/>
</dbReference>
<dbReference type="PROSITE" id="PS50943">
    <property type="entry name" value="HTH_CROC1"/>
    <property type="match status" value="1"/>
</dbReference>
<proteinExistence type="predicted"/>
<dbReference type="GO" id="GO:0003677">
    <property type="term" value="F:DNA binding"/>
    <property type="evidence" value="ECO:0007669"/>
    <property type="project" value="UniProtKB-KW"/>
</dbReference>
<evidence type="ECO:0000313" key="3">
    <source>
        <dbReference type="EMBL" id="MPM03758.1"/>
    </source>
</evidence>
<dbReference type="PANTHER" id="PTHR46558:SF11">
    <property type="entry name" value="HTH-TYPE TRANSCRIPTIONAL REGULATOR XRE"/>
    <property type="match status" value="1"/>
</dbReference>
<sequence length="356" mass="39754">MINMPMNRIIRDKRKEIGLTQEQIGEYLGVSTPAVNKWESGTTYPDISLLPALARLLKVDLNTLLCFNEGLSEQEISHFCKEVADTIRKVDYEHGFAMAMEKIQEYPSCVKLIHSTAMLLDGALIISGMNAADKEKYIGKIIGLYERVAGSDDDKLRDGAIYILASKYTVLGQYDKAQEMLNSLPERTAMDKEQLQANLWIKQGKLTEAAELLERKLYLMGILELQITVTNLAIIAVKEGSDQEASHIAQVAREIAGLFGLWDYYAYIVPLQIALAKEDAAESVSLIKSMLEAAFSPWEMNGSPLYRHFAVKANSSSSGTQILPGLLSELENDSKYAFLHSNPEFQQLIGQYRAKC</sequence>
<comment type="caution">
    <text evidence="3">The sequence shown here is derived from an EMBL/GenBank/DDBJ whole genome shotgun (WGS) entry which is preliminary data.</text>
</comment>
<dbReference type="SMART" id="SM00530">
    <property type="entry name" value="HTH_XRE"/>
    <property type="match status" value="1"/>
</dbReference>
<reference evidence="3" key="1">
    <citation type="submission" date="2019-08" db="EMBL/GenBank/DDBJ databases">
        <authorList>
            <person name="Kucharzyk K."/>
            <person name="Murdoch R.W."/>
            <person name="Higgins S."/>
            <person name="Loffler F."/>
        </authorList>
    </citation>
    <scope>NUCLEOTIDE SEQUENCE</scope>
</reference>
<dbReference type="InterPro" id="IPR001387">
    <property type="entry name" value="Cro/C1-type_HTH"/>
</dbReference>
<dbReference type="SUPFAM" id="SSF47413">
    <property type="entry name" value="lambda repressor-like DNA-binding domains"/>
    <property type="match status" value="1"/>
</dbReference>
<dbReference type="AlphaFoldDB" id="A0A644WJV0"/>
<name>A0A644WJV0_9ZZZZ</name>